<feature type="compositionally biased region" description="Acidic residues" evidence="1">
    <location>
        <begin position="192"/>
        <end position="209"/>
    </location>
</feature>
<feature type="region of interest" description="Disordered" evidence="1">
    <location>
        <begin position="72"/>
        <end position="136"/>
    </location>
</feature>
<evidence type="ECO:0008006" key="4">
    <source>
        <dbReference type="Google" id="ProtNLM"/>
    </source>
</evidence>
<accession>A0A8K0XKF2</accession>
<dbReference type="EMBL" id="JAEVFJ010000055">
    <property type="protein sequence ID" value="KAH8079835.1"/>
    <property type="molecule type" value="Genomic_DNA"/>
</dbReference>
<reference evidence="2" key="1">
    <citation type="journal article" date="2021" name="New Phytol.">
        <title>Evolutionary innovations through gain and loss of genes in the ectomycorrhizal Boletales.</title>
        <authorList>
            <person name="Wu G."/>
            <person name="Miyauchi S."/>
            <person name="Morin E."/>
            <person name="Kuo A."/>
            <person name="Drula E."/>
            <person name="Varga T."/>
            <person name="Kohler A."/>
            <person name="Feng B."/>
            <person name="Cao Y."/>
            <person name="Lipzen A."/>
            <person name="Daum C."/>
            <person name="Hundley H."/>
            <person name="Pangilinan J."/>
            <person name="Johnson J."/>
            <person name="Barry K."/>
            <person name="LaButti K."/>
            <person name="Ng V."/>
            <person name="Ahrendt S."/>
            <person name="Min B."/>
            <person name="Choi I.G."/>
            <person name="Park H."/>
            <person name="Plett J.M."/>
            <person name="Magnuson J."/>
            <person name="Spatafora J.W."/>
            <person name="Nagy L.G."/>
            <person name="Henrissat B."/>
            <person name="Grigoriev I.V."/>
            <person name="Yang Z.L."/>
            <person name="Xu J."/>
            <person name="Martin F.M."/>
        </authorList>
    </citation>
    <scope>NUCLEOTIDE SEQUENCE</scope>
    <source>
        <strain evidence="2">KKN 215</strain>
    </source>
</reference>
<evidence type="ECO:0000313" key="2">
    <source>
        <dbReference type="EMBL" id="KAH8079835.1"/>
    </source>
</evidence>
<protein>
    <recommendedName>
        <fullName evidence="4">SAM domain-containing protein</fullName>
    </recommendedName>
</protein>
<gene>
    <name evidence="2" type="ORF">BXZ70DRAFT_911040</name>
</gene>
<evidence type="ECO:0000256" key="1">
    <source>
        <dbReference type="SAM" id="MobiDB-lite"/>
    </source>
</evidence>
<dbReference type="Proteomes" id="UP000813824">
    <property type="component" value="Unassembled WGS sequence"/>
</dbReference>
<feature type="compositionally biased region" description="Low complexity" evidence="1">
    <location>
        <begin position="75"/>
        <end position="89"/>
    </location>
</feature>
<comment type="caution">
    <text evidence="2">The sequence shown here is derived from an EMBL/GenBank/DDBJ whole genome shotgun (WGS) entry which is preliminary data.</text>
</comment>
<name>A0A8K0XKF2_9AGAR</name>
<feature type="region of interest" description="Disordered" evidence="1">
    <location>
        <begin position="484"/>
        <end position="503"/>
    </location>
</feature>
<dbReference type="OrthoDB" id="3027237at2759"/>
<dbReference type="AlphaFoldDB" id="A0A8K0XKF2"/>
<feature type="compositionally biased region" description="Low complexity" evidence="1">
    <location>
        <begin position="486"/>
        <end position="503"/>
    </location>
</feature>
<proteinExistence type="predicted"/>
<sequence>MRAFSSGGGHIDKQKVREERQGSPQYCPIFFAAKECKICAIHVADATTAPTGAKRPIERNFRLRVSTVSSSTPRFLPISSSSHSPSLFHMSKKKRLTSQPSTKTGRRKAAKSLAIENTPPSSPTKGASSRASSERRAYVQAAVDELESREGPLGSIMDLVFQKTVPNVKKGYSFKDVVAEEAAAEFDKARDEEFDDDEDADEDQVDQLADDNSSSGYCSDEVTLINPGAQKDMISFNLFDIPFVVPLGSATQDVESITSRSSFDDVLNLIAEGMEVRTEKLPSLGIGPKPVPKVLRDQKNWYALVRDISEWRQAVKSRNKKPFHVTISILGGGGLENVAKGKTKLTEKSYTAQEAPVPQKPALSLELKKQKDLEGRYVACNDPAHLGKRCFLLPSGKCHQLSQPEISTWAHAWANGEKGVDVEHPPQSLTSIFTDIRVSRQPAVKMPPAAPSQPTDPMTFASTLLTGLIFGGLQNGMQPGFLQTNLGASSGTSSGSSSSLPAPLPSASIELPIPGLRYPPIGAWLKSLDDHLIRGVYKTHFAQHSKAFERNGFIHIGELIDEPVETLVELGEMNRGQAKRIRKCLEEDIALLHREEKRRRTEEDE</sequence>
<feature type="region of interest" description="Disordered" evidence="1">
    <location>
        <begin position="187"/>
        <end position="219"/>
    </location>
</feature>
<evidence type="ECO:0000313" key="3">
    <source>
        <dbReference type="Proteomes" id="UP000813824"/>
    </source>
</evidence>
<keyword evidence="3" id="KW-1185">Reference proteome</keyword>
<organism evidence="2 3">
    <name type="scientific">Cristinia sonorae</name>
    <dbReference type="NCBI Taxonomy" id="1940300"/>
    <lineage>
        <taxon>Eukaryota</taxon>
        <taxon>Fungi</taxon>
        <taxon>Dikarya</taxon>
        <taxon>Basidiomycota</taxon>
        <taxon>Agaricomycotina</taxon>
        <taxon>Agaricomycetes</taxon>
        <taxon>Agaricomycetidae</taxon>
        <taxon>Agaricales</taxon>
        <taxon>Pleurotineae</taxon>
        <taxon>Stephanosporaceae</taxon>
        <taxon>Cristinia</taxon>
    </lineage>
</organism>